<keyword evidence="2" id="KW-1185">Reference proteome</keyword>
<sequence>MDVNILTISPRAWEARLPPEVVRIGEEIRTVRSIEEAEVVAREFLGVHIRVEVSIPMLYRLTELDPVLKVANKNGWVLVTRRTG</sequence>
<organism evidence="1 2">
    <name type="scientific">Oryza meyeriana var. granulata</name>
    <dbReference type="NCBI Taxonomy" id="110450"/>
    <lineage>
        <taxon>Eukaryota</taxon>
        <taxon>Viridiplantae</taxon>
        <taxon>Streptophyta</taxon>
        <taxon>Embryophyta</taxon>
        <taxon>Tracheophyta</taxon>
        <taxon>Spermatophyta</taxon>
        <taxon>Magnoliopsida</taxon>
        <taxon>Liliopsida</taxon>
        <taxon>Poales</taxon>
        <taxon>Poaceae</taxon>
        <taxon>BOP clade</taxon>
        <taxon>Oryzoideae</taxon>
        <taxon>Oryzeae</taxon>
        <taxon>Oryzinae</taxon>
        <taxon>Oryza</taxon>
        <taxon>Oryza meyeriana</taxon>
    </lineage>
</organism>
<evidence type="ECO:0000313" key="2">
    <source>
        <dbReference type="Proteomes" id="UP000479710"/>
    </source>
</evidence>
<reference evidence="1 2" key="1">
    <citation type="submission" date="2019-11" db="EMBL/GenBank/DDBJ databases">
        <title>Whole genome sequence of Oryza granulata.</title>
        <authorList>
            <person name="Li W."/>
        </authorList>
    </citation>
    <scope>NUCLEOTIDE SEQUENCE [LARGE SCALE GENOMIC DNA]</scope>
    <source>
        <strain evidence="2">cv. Menghai</strain>
        <tissue evidence="1">Leaf</tissue>
    </source>
</reference>
<dbReference type="EMBL" id="SPHZ02000003">
    <property type="protein sequence ID" value="KAF0927399.1"/>
    <property type="molecule type" value="Genomic_DNA"/>
</dbReference>
<accession>A0A6G1ES19</accession>
<dbReference type="Proteomes" id="UP000479710">
    <property type="component" value="Unassembled WGS sequence"/>
</dbReference>
<dbReference type="AlphaFoldDB" id="A0A6G1ES19"/>
<name>A0A6G1ES19_9ORYZ</name>
<protein>
    <submittedName>
        <fullName evidence="1">Uncharacterized protein</fullName>
    </submittedName>
</protein>
<evidence type="ECO:0000313" key="1">
    <source>
        <dbReference type="EMBL" id="KAF0927399.1"/>
    </source>
</evidence>
<proteinExistence type="predicted"/>
<comment type="caution">
    <text evidence="1">The sequence shown here is derived from an EMBL/GenBank/DDBJ whole genome shotgun (WGS) entry which is preliminary data.</text>
</comment>
<gene>
    <name evidence="1" type="ORF">E2562_032485</name>
</gene>